<evidence type="ECO:0000313" key="4">
    <source>
        <dbReference type="EMBL" id="RZS44708.1"/>
    </source>
</evidence>
<dbReference type="Gene3D" id="2.10.260.10">
    <property type="match status" value="1"/>
</dbReference>
<dbReference type="GO" id="GO:0003677">
    <property type="term" value="F:DNA binding"/>
    <property type="evidence" value="ECO:0007669"/>
    <property type="project" value="UniProtKB-UniRule"/>
</dbReference>
<evidence type="ECO:0000256" key="2">
    <source>
        <dbReference type="SAM" id="MobiDB-lite"/>
    </source>
</evidence>
<reference evidence="4 5" key="1">
    <citation type="submission" date="2019-02" db="EMBL/GenBank/DDBJ databases">
        <title>Genomic Encyclopedia of Type Strains, Phase IV (KMG-IV): sequencing the most valuable type-strain genomes for metagenomic binning, comparative biology and taxonomic classification.</title>
        <authorList>
            <person name="Goeker M."/>
        </authorList>
    </citation>
    <scope>NUCLEOTIDE SEQUENCE [LARGE SCALE GENOMIC DNA]</scope>
    <source>
        <strain evidence="4 5">DSM 101727</strain>
    </source>
</reference>
<protein>
    <submittedName>
        <fullName evidence="4">AbrB family looped-hinge helix DNA binding protein</fullName>
    </submittedName>
</protein>
<evidence type="ECO:0000259" key="3">
    <source>
        <dbReference type="PROSITE" id="PS51740"/>
    </source>
</evidence>
<feature type="domain" description="SpoVT-AbrB" evidence="3">
    <location>
        <begin position="1"/>
        <end position="35"/>
    </location>
</feature>
<organism evidence="4 5">
    <name type="scientific">Herbihabitans rhizosphaerae</name>
    <dbReference type="NCBI Taxonomy" id="1872711"/>
    <lineage>
        <taxon>Bacteria</taxon>
        <taxon>Bacillati</taxon>
        <taxon>Actinomycetota</taxon>
        <taxon>Actinomycetes</taxon>
        <taxon>Pseudonocardiales</taxon>
        <taxon>Pseudonocardiaceae</taxon>
        <taxon>Herbihabitans</taxon>
    </lineage>
</organism>
<sequence length="83" mass="8892">MTIPATLRKAAGIEAGQRLVVYVEDGRVVLEQWEHLLDRVQSRVVAATGAHTGLASEELIAERRAEAKREDASANATTDGPPA</sequence>
<proteinExistence type="predicted"/>
<dbReference type="AlphaFoldDB" id="A0A4Q7L4Z2"/>
<feature type="region of interest" description="Disordered" evidence="2">
    <location>
        <begin position="63"/>
        <end position="83"/>
    </location>
</feature>
<dbReference type="InterPro" id="IPR037914">
    <property type="entry name" value="SpoVT-AbrB_sf"/>
</dbReference>
<feature type="compositionally biased region" description="Basic and acidic residues" evidence="2">
    <location>
        <begin position="63"/>
        <end position="72"/>
    </location>
</feature>
<dbReference type="EMBL" id="SGWQ01000001">
    <property type="protein sequence ID" value="RZS44708.1"/>
    <property type="molecule type" value="Genomic_DNA"/>
</dbReference>
<dbReference type="InterPro" id="IPR007159">
    <property type="entry name" value="SpoVT-AbrB_dom"/>
</dbReference>
<gene>
    <name evidence="4" type="ORF">EV193_101585</name>
</gene>
<dbReference type="Proteomes" id="UP000294257">
    <property type="component" value="Unassembled WGS sequence"/>
</dbReference>
<keyword evidence="1" id="KW-0238">DNA-binding</keyword>
<evidence type="ECO:0000313" key="5">
    <source>
        <dbReference type="Proteomes" id="UP000294257"/>
    </source>
</evidence>
<dbReference type="PROSITE" id="PS51740">
    <property type="entry name" value="SPOVT_ABRB"/>
    <property type="match status" value="1"/>
</dbReference>
<name>A0A4Q7L4Z2_9PSEU</name>
<keyword evidence="5" id="KW-1185">Reference proteome</keyword>
<comment type="caution">
    <text evidence="4">The sequence shown here is derived from an EMBL/GenBank/DDBJ whole genome shotgun (WGS) entry which is preliminary data.</text>
</comment>
<accession>A0A4Q7L4Z2</accession>
<dbReference type="SUPFAM" id="SSF89447">
    <property type="entry name" value="AbrB/MazE/MraZ-like"/>
    <property type="match status" value="1"/>
</dbReference>
<evidence type="ECO:0000256" key="1">
    <source>
        <dbReference type="PROSITE-ProRule" id="PRU01076"/>
    </source>
</evidence>
<dbReference type="Pfam" id="PF04014">
    <property type="entry name" value="MazE_antitoxin"/>
    <property type="match status" value="1"/>
</dbReference>